<accession>A0A8H2WS79</accession>
<proteinExistence type="predicted"/>
<dbReference type="CDD" id="cd23714">
    <property type="entry name" value="beta-trefoil_Ricin_MtaL"/>
    <property type="match status" value="1"/>
</dbReference>
<protein>
    <recommendedName>
        <fullName evidence="3">Ricin B lectin domain-containing protein</fullName>
    </recommendedName>
</protein>
<gene>
    <name evidence="1" type="ORF">RDB_LOCUS3718</name>
</gene>
<evidence type="ECO:0000313" key="2">
    <source>
        <dbReference type="Proteomes" id="UP000663841"/>
    </source>
</evidence>
<sequence>MSIQPGTYMIHPTGDEGQGLGIGPVPLIYPPPSVPARILPKSMMEPFTLKPQEGNTYQLAAPKDSWYVMPKDEYVFLIPRETSGAPQSWSVQSTGPGTYRVQLPNKDLVWTCFPEEFPQIQLKPANGSQEQSWKFVRIDRD</sequence>
<dbReference type="EMBL" id="CAJMWW010000012">
    <property type="protein sequence ID" value="CAE6397915.1"/>
    <property type="molecule type" value="Genomic_DNA"/>
</dbReference>
<dbReference type="SUPFAM" id="SSF50370">
    <property type="entry name" value="Ricin B-like lectins"/>
    <property type="match status" value="1"/>
</dbReference>
<dbReference type="AlphaFoldDB" id="A0A8H2WS79"/>
<evidence type="ECO:0008006" key="3">
    <source>
        <dbReference type="Google" id="ProtNLM"/>
    </source>
</evidence>
<name>A0A8H2WS79_9AGAM</name>
<evidence type="ECO:0000313" key="1">
    <source>
        <dbReference type="EMBL" id="CAE6397915.1"/>
    </source>
</evidence>
<dbReference type="Proteomes" id="UP000663841">
    <property type="component" value="Unassembled WGS sequence"/>
</dbReference>
<dbReference type="Gene3D" id="2.80.10.50">
    <property type="match status" value="1"/>
</dbReference>
<reference evidence="1" key="1">
    <citation type="submission" date="2021-01" db="EMBL/GenBank/DDBJ databases">
        <authorList>
            <person name="Kaushik A."/>
        </authorList>
    </citation>
    <scope>NUCLEOTIDE SEQUENCE</scope>
    <source>
        <strain evidence="1">AG3-T5</strain>
    </source>
</reference>
<comment type="caution">
    <text evidence="1">The sequence shown here is derived from an EMBL/GenBank/DDBJ whole genome shotgun (WGS) entry which is preliminary data.</text>
</comment>
<organism evidence="1 2">
    <name type="scientific">Rhizoctonia solani</name>
    <dbReference type="NCBI Taxonomy" id="456999"/>
    <lineage>
        <taxon>Eukaryota</taxon>
        <taxon>Fungi</taxon>
        <taxon>Dikarya</taxon>
        <taxon>Basidiomycota</taxon>
        <taxon>Agaricomycotina</taxon>
        <taxon>Agaricomycetes</taxon>
        <taxon>Cantharellales</taxon>
        <taxon>Ceratobasidiaceae</taxon>
        <taxon>Rhizoctonia</taxon>
    </lineage>
</organism>
<dbReference type="InterPro" id="IPR035992">
    <property type="entry name" value="Ricin_B-like_lectins"/>
</dbReference>